<feature type="compositionally biased region" description="Acidic residues" evidence="1">
    <location>
        <begin position="141"/>
        <end position="153"/>
    </location>
</feature>
<dbReference type="Proteomes" id="UP000053424">
    <property type="component" value="Unassembled WGS sequence"/>
</dbReference>
<feature type="compositionally biased region" description="Basic and acidic residues" evidence="1">
    <location>
        <begin position="35"/>
        <end position="44"/>
    </location>
</feature>
<feature type="compositionally biased region" description="Basic and acidic residues" evidence="1">
    <location>
        <begin position="192"/>
        <end position="216"/>
    </location>
</feature>
<dbReference type="EMBL" id="KN831851">
    <property type="protein sequence ID" value="KIM34844.1"/>
    <property type="molecule type" value="Genomic_DNA"/>
</dbReference>
<organism evidence="3 4">
    <name type="scientific">Hebeloma cylindrosporum</name>
    <dbReference type="NCBI Taxonomy" id="76867"/>
    <lineage>
        <taxon>Eukaryota</taxon>
        <taxon>Fungi</taxon>
        <taxon>Dikarya</taxon>
        <taxon>Basidiomycota</taxon>
        <taxon>Agaricomycotina</taxon>
        <taxon>Agaricomycetes</taxon>
        <taxon>Agaricomycetidae</taxon>
        <taxon>Agaricales</taxon>
        <taxon>Agaricineae</taxon>
        <taxon>Hymenogastraceae</taxon>
        <taxon>Hebeloma</taxon>
    </lineage>
</organism>
<feature type="domain" description="DUF6532" evidence="2">
    <location>
        <begin position="382"/>
        <end position="530"/>
    </location>
</feature>
<dbReference type="InterPro" id="IPR045341">
    <property type="entry name" value="DUF6532"/>
</dbReference>
<evidence type="ECO:0000313" key="3">
    <source>
        <dbReference type="EMBL" id="KIM34844.1"/>
    </source>
</evidence>
<evidence type="ECO:0000313" key="4">
    <source>
        <dbReference type="Proteomes" id="UP000053424"/>
    </source>
</evidence>
<feature type="region of interest" description="Disordered" evidence="1">
    <location>
        <begin position="579"/>
        <end position="615"/>
    </location>
</feature>
<reference evidence="4" key="2">
    <citation type="submission" date="2015-01" db="EMBL/GenBank/DDBJ databases">
        <title>Evolutionary Origins and Diversification of the Mycorrhizal Mutualists.</title>
        <authorList>
            <consortium name="DOE Joint Genome Institute"/>
            <consortium name="Mycorrhizal Genomics Consortium"/>
            <person name="Kohler A."/>
            <person name="Kuo A."/>
            <person name="Nagy L.G."/>
            <person name="Floudas D."/>
            <person name="Copeland A."/>
            <person name="Barry K.W."/>
            <person name="Cichocki N."/>
            <person name="Veneault-Fourrey C."/>
            <person name="LaButti K."/>
            <person name="Lindquist E.A."/>
            <person name="Lipzen A."/>
            <person name="Lundell T."/>
            <person name="Morin E."/>
            <person name="Murat C."/>
            <person name="Riley R."/>
            <person name="Ohm R."/>
            <person name="Sun H."/>
            <person name="Tunlid A."/>
            <person name="Henrissat B."/>
            <person name="Grigoriev I.V."/>
            <person name="Hibbett D.S."/>
            <person name="Martin F."/>
        </authorList>
    </citation>
    <scope>NUCLEOTIDE SEQUENCE [LARGE SCALE GENOMIC DNA]</scope>
    <source>
        <strain evidence="4">h7</strain>
    </source>
</reference>
<dbReference type="HOGENOM" id="CLU_028193_0_0_1"/>
<accession>A0A0C3BRZ4</accession>
<protein>
    <recommendedName>
        <fullName evidence="2">DUF6532 domain-containing protein</fullName>
    </recommendedName>
</protein>
<keyword evidence="4" id="KW-1185">Reference proteome</keyword>
<feature type="compositionally biased region" description="Acidic residues" evidence="1">
    <location>
        <begin position="597"/>
        <end position="615"/>
    </location>
</feature>
<reference evidence="3 4" key="1">
    <citation type="submission" date="2014-04" db="EMBL/GenBank/DDBJ databases">
        <authorList>
            <consortium name="DOE Joint Genome Institute"/>
            <person name="Kuo A."/>
            <person name="Gay G."/>
            <person name="Dore J."/>
            <person name="Kohler A."/>
            <person name="Nagy L.G."/>
            <person name="Floudas D."/>
            <person name="Copeland A."/>
            <person name="Barry K.W."/>
            <person name="Cichocki N."/>
            <person name="Veneault-Fourrey C."/>
            <person name="LaButti K."/>
            <person name="Lindquist E.A."/>
            <person name="Lipzen A."/>
            <person name="Lundell T."/>
            <person name="Morin E."/>
            <person name="Murat C."/>
            <person name="Sun H."/>
            <person name="Tunlid A."/>
            <person name="Henrissat B."/>
            <person name="Grigoriev I.V."/>
            <person name="Hibbett D.S."/>
            <person name="Martin F."/>
            <person name="Nordberg H.P."/>
            <person name="Cantor M.N."/>
            <person name="Hua S.X."/>
        </authorList>
    </citation>
    <scope>NUCLEOTIDE SEQUENCE [LARGE SCALE GENOMIC DNA]</scope>
    <source>
        <strain evidence="4">h7</strain>
    </source>
</reference>
<name>A0A0C3BRZ4_HEBCY</name>
<feature type="compositionally biased region" description="Polar residues" evidence="1">
    <location>
        <begin position="182"/>
        <end position="191"/>
    </location>
</feature>
<dbReference type="AlphaFoldDB" id="A0A0C3BRZ4"/>
<feature type="compositionally biased region" description="Basic residues" evidence="1">
    <location>
        <begin position="158"/>
        <end position="171"/>
    </location>
</feature>
<evidence type="ECO:0000256" key="1">
    <source>
        <dbReference type="SAM" id="MobiDB-lite"/>
    </source>
</evidence>
<proteinExistence type="predicted"/>
<dbReference type="OrthoDB" id="3014170at2759"/>
<feature type="region of interest" description="Disordered" evidence="1">
    <location>
        <begin position="1"/>
        <end position="248"/>
    </location>
</feature>
<evidence type="ECO:0000259" key="2">
    <source>
        <dbReference type="Pfam" id="PF20149"/>
    </source>
</evidence>
<gene>
    <name evidence="3" type="ORF">M413DRAFT_32984</name>
</gene>
<sequence>MPPKFPPPQLITTRSKNKTTHPGKPVLDARQARRSKQEMEEVRAQEAQQAQEEKNRLANNLKTVAQIEDELLQEDIDRRASNPHSEGAASFNPHSHATGDVASPAGSNPFADTIGVDESSEGSQDEFRPPPCEDGGSSESSDGESEVAVESEEERTSSKKRGSKKRKKARPGRQDVVAVRETTAQKPPTTGRTHDSDNLKRKADEVQVKSRTSEHHGTKRSKKSNQPPSGLLPGWDRNQSRATSSVPTRDVINVDEDSMVQYGGLVEDGEDDGVEQAAVSLKSDVKAGVGKKMPSLIKITESKAAPQPTKKEVRNGDLKWRLAHLPPGTENTFTNGIVPRAKAKAGEQVNAWSELTVEQVQGIVDEVYGAGSHKVGGSDVWCGLISYRLSNWRNGFGAAAASAVKTYIESNPDGMFKSQSDIAEFVQLYTEIQRKPPTVPFHWKVWEVDDNGKVTKKGCFQNQLIMYTLAHAHFSDFEDVPVVAKLKIKPVGALILAVQAVEHAFKSWTTGVYVKNSSPKGYFSGDNYGDKVMKVTGKDGRAKHVNNRQATQYVPTIEAFEDRHWESILEAVREILDASNSKRKRSRSLSSRASSDFDMEEPEAEDNYVLVSDED</sequence>
<dbReference type="Pfam" id="PF20149">
    <property type="entry name" value="DUF6532"/>
    <property type="match status" value="1"/>
</dbReference>